<keyword evidence="4 5" id="KW-0408">Iron</keyword>
<evidence type="ECO:0000256" key="1">
    <source>
        <dbReference type="ARBA" id="ARBA00006787"/>
    </source>
</evidence>
<accession>A0AAD9U3U1</accession>
<dbReference type="InterPro" id="IPR004294">
    <property type="entry name" value="Carotenoid_Oase"/>
</dbReference>
<reference evidence="6" key="1">
    <citation type="journal article" date="2023" name="Plant J.">
        <title>Genome sequences and population genomics provide insights into the demographic history, inbreeding, and mutation load of two 'living fossil' tree species of Dipteronia.</title>
        <authorList>
            <person name="Feng Y."/>
            <person name="Comes H.P."/>
            <person name="Chen J."/>
            <person name="Zhu S."/>
            <person name="Lu R."/>
            <person name="Zhang X."/>
            <person name="Li P."/>
            <person name="Qiu J."/>
            <person name="Olsen K.M."/>
            <person name="Qiu Y."/>
        </authorList>
    </citation>
    <scope>NUCLEOTIDE SEQUENCE</scope>
    <source>
        <strain evidence="6">KIB01</strain>
    </source>
</reference>
<sequence>MACSQYLTFQVKCCLQKSSFSHNFDHFKTLSSTFKPFQGELHHQLSMIRSNVSKTIKDASVKLLDAFVDRVFEITDQPLPRSQSNFAPVDELGEAVLITSIEGEIPDDFPDGVYIRNGSNPLFGGLKSTKSMFGRSSHMWVEGEGMLHALYFDRGTEEGTWTVVYNNKHVETETFLLEKRRDKPSFLPAVEGDSPAVLSAALLNLLRFGKKNKHISNTNVFEHSGKFYSIAENHKPQEINISTLETLGNWDVDKTWNRPFTCHPKIAPGTGELVIMGVRATEPFVEVGIISADGNQLLHKMDLKLDRCTLVHEMGVTQRYNVIMDFPLSIDIHRVVLGGPLIKYDHEGCARIGIMPRCGDADSIKWFNVESNCTFHILNCFEDADDVSFQPHSSQIFLLSSFLIDVHEQVVVWGCRALESIIPGPDLGLNKFEWFSRKLRHIESVEESVDDRLLFTRLYEWRLNMKTGEVKERNLTGTKLSMDFPMINADYTGIKNKYGYTQVADSTASSASGMPKFGGLAKLYLEEPADMEGLIKVEYHKFEDNVFCTGSAFVSKGKHYEEDDGWIVTYVHNEDTDTSQVYIIDTKKFTSEPVAKITLPSRVPYGSMELSCHSLCKFHKHQI</sequence>
<comment type="caution">
    <text evidence="6">The sequence shown here is derived from an EMBL/GenBank/DDBJ whole genome shotgun (WGS) entry which is preliminary data.</text>
</comment>
<evidence type="ECO:0000256" key="2">
    <source>
        <dbReference type="ARBA" id="ARBA00022723"/>
    </source>
</evidence>
<dbReference type="AlphaFoldDB" id="A0AAD9U3U1"/>
<dbReference type="Proteomes" id="UP001280121">
    <property type="component" value="Unassembled WGS sequence"/>
</dbReference>
<gene>
    <name evidence="6" type="ORF">Ddye_014855</name>
</gene>
<protein>
    <submittedName>
        <fullName evidence="6">Uncharacterized protein</fullName>
    </submittedName>
</protein>
<organism evidence="6 7">
    <name type="scientific">Dipteronia dyeriana</name>
    <dbReference type="NCBI Taxonomy" id="168575"/>
    <lineage>
        <taxon>Eukaryota</taxon>
        <taxon>Viridiplantae</taxon>
        <taxon>Streptophyta</taxon>
        <taxon>Embryophyta</taxon>
        <taxon>Tracheophyta</taxon>
        <taxon>Spermatophyta</taxon>
        <taxon>Magnoliopsida</taxon>
        <taxon>eudicotyledons</taxon>
        <taxon>Gunneridae</taxon>
        <taxon>Pentapetalae</taxon>
        <taxon>rosids</taxon>
        <taxon>malvids</taxon>
        <taxon>Sapindales</taxon>
        <taxon>Sapindaceae</taxon>
        <taxon>Hippocastanoideae</taxon>
        <taxon>Acereae</taxon>
        <taxon>Dipteronia</taxon>
    </lineage>
</organism>
<dbReference type="GO" id="GO:0009570">
    <property type="term" value="C:chloroplast stroma"/>
    <property type="evidence" value="ECO:0007669"/>
    <property type="project" value="TreeGrafter"/>
</dbReference>
<proteinExistence type="inferred from homology"/>
<dbReference type="GO" id="GO:0010436">
    <property type="term" value="F:carotenoid dioxygenase activity"/>
    <property type="evidence" value="ECO:0007669"/>
    <property type="project" value="TreeGrafter"/>
</dbReference>
<feature type="binding site" evidence="5">
    <location>
        <position position="263"/>
    </location>
    <ligand>
        <name>Fe cation</name>
        <dbReference type="ChEBI" id="CHEBI:24875"/>
        <note>catalytic</note>
    </ligand>
</feature>
<keyword evidence="2 5" id="KW-0479">Metal-binding</keyword>
<evidence type="ECO:0000256" key="4">
    <source>
        <dbReference type="ARBA" id="ARBA00023004"/>
    </source>
</evidence>
<dbReference type="PANTHER" id="PTHR10543">
    <property type="entry name" value="BETA-CAROTENE DIOXYGENASE"/>
    <property type="match status" value="1"/>
</dbReference>
<evidence type="ECO:0000256" key="3">
    <source>
        <dbReference type="ARBA" id="ARBA00022964"/>
    </source>
</evidence>
<dbReference type="PANTHER" id="PTHR10543:SF142">
    <property type="entry name" value="OS06G0162550 PROTEIN"/>
    <property type="match status" value="1"/>
</dbReference>
<keyword evidence="3" id="KW-0223">Dioxygenase</keyword>
<evidence type="ECO:0000313" key="6">
    <source>
        <dbReference type="EMBL" id="KAK2647366.1"/>
    </source>
</evidence>
<dbReference type="EMBL" id="JANJYI010000005">
    <property type="protein sequence ID" value="KAK2647366.1"/>
    <property type="molecule type" value="Genomic_DNA"/>
</dbReference>
<feature type="binding site" evidence="5">
    <location>
        <position position="312"/>
    </location>
    <ligand>
        <name>Fe cation</name>
        <dbReference type="ChEBI" id="CHEBI:24875"/>
        <note>catalytic</note>
    </ligand>
</feature>
<keyword evidence="3" id="KW-0560">Oxidoreductase</keyword>
<evidence type="ECO:0000313" key="7">
    <source>
        <dbReference type="Proteomes" id="UP001280121"/>
    </source>
</evidence>
<dbReference type="GO" id="GO:0046872">
    <property type="term" value="F:metal ion binding"/>
    <property type="evidence" value="ECO:0007669"/>
    <property type="project" value="UniProtKB-KW"/>
</dbReference>
<dbReference type="Pfam" id="PF03055">
    <property type="entry name" value="RPE65"/>
    <property type="match status" value="1"/>
</dbReference>
<comment type="similarity">
    <text evidence="1">Belongs to the carotenoid oxygenase family.</text>
</comment>
<keyword evidence="7" id="KW-1185">Reference proteome</keyword>
<feature type="binding site" evidence="5">
    <location>
        <position position="376"/>
    </location>
    <ligand>
        <name>Fe cation</name>
        <dbReference type="ChEBI" id="CHEBI:24875"/>
        <note>catalytic</note>
    </ligand>
</feature>
<name>A0AAD9U3U1_9ROSI</name>
<evidence type="ECO:0000256" key="5">
    <source>
        <dbReference type="PIRSR" id="PIRSR604294-1"/>
    </source>
</evidence>
<comment type="cofactor">
    <cofactor evidence="5">
        <name>Fe(2+)</name>
        <dbReference type="ChEBI" id="CHEBI:29033"/>
    </cofactor>
    <text evidence="5">Binds 1 Fe(2+) ion per subunit.</text>
</comment>
<dbReference type="GO" id="GO:0016121">
    <property type="term" value="P:carotene catabolic process"/>
    <property type="evidence" value="ECO:0007669"/>
    <property type="project" value="TreeGrafter"/>
</dbReference>